<dbReference type="EMBL" id="JABFAB010000010">
    <property type="protein sequence ID" value="MBA0662524.1"/>
    <property type="molecule type" value="Genomic_DNA"/>
</dbReference>
<feature type="compositionally biased region" description="Basic residues" evidence="1">
    <location>
        <begin position="1"/>
        <end position="11"/>
    </location>
</feature>
<protein>
    <submittedName>
        <fullName evidence="2">Uncharacterized protein</fullName>
    </submittedName>
</protein>
<evidence type="ECO:0000313" key="3">
    <source>
        <dbReference type="Proteomes" id="UP000593573"/>
    </source>
</evidence>
<dbReference type="Proteomes" id="UP000593573">
    <property type="component" value="Unassembled WGS sequence"/>
</dbReference>
<reference evidence="2 3" key="1">
    <citation type="journal article" date="2019" name="Genome Biol. Evol.">
        <title>Insights into the evolution of the New World diploid cottons (Gossypium, subgenus Houzingenia) based on genome sequencing.</title>
        <authorList>
            <person name="Grover C.E."/>
            <person name="Arick M.A. 2nd"/>
            <person name="Thrash A."/>
            <person name="Conover J.L."/>
            <person name="Sanders W.S."/>
            <person name="Peterson D.G."/>
            <person name="Frelichowski J.E."/>
            <person name="Scheffler J.A."/>
            <person name="Scheffler B.E."/>
            <person name="Wendel J.F."/>
        </authorList>
    </citation>
    <scope>NUCLEOTIDE SEQUENCE [LARGE SCALE GENOMIC DNA]</scope>
    <source>
        <strain evidence="2">57</strain>
        <tissue evidence="2">Leaf</tissue>
    </source>
</reference>
<gene>
    <name evidence="2" type="ORF">Goklo_006629</name>
</gene>
<dbReference type="AlphaFoldDB" id="A0A7J8VJ98"/>
<sequence length="47" mass="5135">MPPCTSRKRPAPKGTRGPNPNDNSVNLAVPDFDETTEEGKENVELPK</sequence>
<organism evidence="2 3">
    <name type="scientific">Gossypium klotzschianum</name>
    <dbReference type="NCBI Taxonomy" id="34286"/>
    <lineage>
        <taxon>Eukaryota</taxon>
        <taxon>Viridiplantae</taxon>
        <taxon>Streptophyta</taxon>
        <taxon>Embryophyta</taxon>
        <taxon>Tracheophyta</taxon>
        <taxon>Spermatophyta</taxon>
        <taxon>Magnoliopsida</taxon>
        <taxon>eudicotyledons</taxon>
        <taxon>Gunneridae</taxon>
        <taxon>Pentapetalae</taxon>
        <taxon>rosids</taxon>
        <taxon>malvids</taxon>
        <taxon>Malvales</taxon>
        <taxon>Malvaceae</taxon>
        <taxon>Malvoideae</taxon>
        <taxon>Gossypium</taxon>
    </lineage>
</organism>
<feature type="compositionally biased region" description="Basic and acidic residues" evidence="1">
    <location>
        <begin position="37"/>
        <end position="47"/>
    </location>
</feature>
<evidence type="ECO:0000313" key="2">
    <source>
        <dbReference type="EMBL" id="MBA0662524.1"/>
    </source>
</evidence>
<keyword evidence="3" id="KW-1185">Reference proteome</keyword>
<accession>A0A7J8VJ98</accession>
<feature type="region of interest" description="Disordered" evidence="1">
    <location>
        <begin position="1"/>
        <end position="47"/>
    </location>
</feature>
<evidence type="ECO:0000256" key="1">
    <source>
        <dbReference type="SAM" id="MobiDB-lite"/>
    </source>
</evidence>
<name>A0A7J8VJ98_9ROSI</name>
<comment type="caution">
    <text evidence="2">The sequence shown here is derived from an EMBL/GenBank/DDBJ whole genome shotgun (WGS) entry which is preliminary data.</text>
</comment>
<proteinExistence type="predicted"/>